<keyword evidence="2" id="KW-1185">Reference proteome</keyword>
<dbReference type="Proteomes" id="UP000729402">
    <property type="component" value="Unassembled WGS sequence"/>
</dbReference>
<evidence type="ECO:0000313" key="2">
    <source>
        <dbReference type="Proteomes" id="UP000729402"/>
    </source>
</evidence>
<reference evidence="1" key="1">
    <citation type="journal article" date="2021" name="bioRxiv">
        <title>Whole Genome Assembly and Annotation of Northern Wild Rice, Zizania palustris L., Supports a Whole Genome Duplication in the Zizania Genus.</title>
        <authorList>
            <person name="Haas M."/>
            <person name="Kono T."/>
            <person name="Macchietto M."/>
            <person name="Millas R."/>
            <person name="McGilp L."/>
            <person name="Shao M."/>
            <person name="Duquette J."/>
            <person name="Hirsch C.N."/>
            <person name="Kimball J."/>
        </authorList>
    </citation>
    <scope>NUCLEOTIDE SEQUENCE</scope>
    <source>
        <tissue evidence="1">Fresh leaf tissue</tissue>
    </source>
</reference>
<sequence>MNQRIFACFVSRVGVEFQWLWQRRVPAEEEALVAGDDGVGHADAARHDGGGRFVIGIAAIVLGFRLNNDGLKNIDVN</sequence>
<name>A0A8J5SPG1_ZIZPA</name>
<organism evidence="1 2">
    <name type="scientific">Zizania palustris</name>
    <name type="common">Northern wild rice</name>
    <dbReference type="NCBI Taxonomy" id="103762"/>
    <lineage>
        <taxon>Eukaryota</taxon>
        <taxon>Viridiplantae</taxon>
        <taxon>Streptophyta</taxon>
        <taxon>Embryophyta</taxon>
        <taxon>Tracheophyta</taxon>
        <taxon>Spermatophyta</taxon>
        <taxon>Magnoliopsida</taxon>
        <taxon>Liliopsida</taxon>
        <taxon>Poales</taxon>
        <taxon>Poaceae</taxon>
        <taxon>BOP clade</taxon>
        <taxon>Oryzoideae</taxon>
        <taxon>Oryzeae</taxon>
        <taxon>Zizaniinae</taxon>
        <taxon>Zizania</taxon>
    </lineage>
</organism>
<reference evidence="1" key="2">
    <citation type="submission" date="2021-02" db="EMBL/GenBank/DDBJ databases">
        <authorList>
            <person name="Kimball J.A."/>
            <person name="Haas M.W."/>
            <person name="Macchietto M."/>
            <person name="Kono T."/>
            <person name="Duquette J."/>
            <person name="Shao M."/>
        </authorList>
    </citation>
    <scope>NUCLEOTIDE SEQUENCE</scope>
    <source>
        <tissue evidence="1">Fresh leaf tissue</tissue>
    </source>
</reference>
<gene>
    <name evidence="1" type="ORF">GUJ93_ZPchr0002g23856</name>
</gene>
<dbReference type="AlphaFoldDB" id="A0A8J5SPG1"/>
<proteinExistence type="predicted"/>
<comment type="caution">
    <text evidence="1">The sequence shown here is derived from an EMBL/GenBank/DDBJ whole genome shotgun (WGS) entry which is preliminary data.</text>
</comment>
<protein>
    <submittedName>
        <fullName evidence="1">Uncharacterized protein</fullName>
    </submittedName>
</protein>
<evidence type="ECO:0000313" key="1">
    <source>
        <dbReference type="EMBL" id="KAG8060396.1"/>
    </source>
</evidence>
<dbReference type="EMBL" id="JAAALK010000287">
    <property type="protein sequence ID" value="KAG8060396.1"/>
    <property type="molecule type" value="Genomic_DNA"/>
</dbReference>
<accession>A0A8J5SPG1</accession>